<proteinExistence type="predicted"/>
<dbReference type="eggNOG" id="COG0535">
    <property type="taxonomic scope" value="Bacteria"/>
</dbReference>
<dbReference type="AlphaFoldDB" id="H6RT79"/>
<dbReference type="STRING" id="1146883.BLASA_4789"/>
<keyword evidence="2" id="KW-1185">Reference proteome</keyword>
<dbReference type="InterPro" id="IPR013785">
    <property type="entry name" value="Aldolase_TIM"/>
</dbReference>
<reference evidence="1 2" key="1">
    <citation type="journal article" date="2012" name="J. Bacteriol.">
        <title>Genome Sequence of Blastococcus saxobsidens DD2, a Stone-Inhabiting Bacterium.</title>
        <authorList>
            <person name="Chouaia B."/>
            <person name="Crotti E."/>
            <person name="Brusetti L."/>
            <person name="Daffonchio D."/>
            <person name="Essoussi I."/>
            <person name="Nouioui I."/>
            <person name="Sbissi I."/>
            <person name="Ghodhbane-Gtari F."/>
            <person name="Gtari M."/>
            <person name="Vacherie B."/>
            <person name="Barbe V."/>
            <person name="Medigue C."/>
            <person name="Gury J."/>
            <person name="Pujic P."/>
            <person name="Normand P."/>
        </authorList>
    </citation>
    <scope>NUCLEOTIDE SEQUENCE [LARGE SCALE GENOMIC DNA]</scope>
    <source>
        <strain evidence="1 2">DD2</strain>
    </source>
</reference>
<dbReference type="HOGENOM" id="CLU_031369_0_0_11"/>
<dbReference type="InterPro" id="IPR058240">
    <property type="entry name" value="rSAM_sf"/>
</dbReference>
<accession>H6RT79</accession>
<name>H6RT79_BLASD</name>
<sequence>MAPRGAATHTEEDGMGRRRELRARWQELRERTRPVHPETERALAERWAALPDHVRTPAQSLGRHAVGCEGTHGVFPKCNLTCTPCYHSADANKVRIDGGHTLGEVTRQMAYLRERRGPYAHAQLIGGEVSLLTPDDHAAALQAMRDAGRSPMSMTHGDFDPEYLRALVTGPDGALRFDRVSFAAHVDSLMRGRRGAVRPRSEAELNPFRERFVQMFRDLRAETGLRYYLAHNMTVTPANVGQVAETVREVIGMGYSMMSFQPAAHVGDERRWKESYTAVDADAVWTELEKGMGQPIAHQGVDFGDPRCNRLAFGFLLERRWHPFVDPEVPAETAARDAFFAHYGGIAFSNTPPALLLVKVLRAARHHPGDLRIALRWARSLLRRAGGVRRLARGARAGRLGLMTFEVHSFMDAADVGPAWELMQQGVEAGDPRIRATQERLAACTYSMAHPETGQLVPACAQHSVLDPVENAGLRKLLPLTPV</sequence>
<dbReference type="SUPFAM" id="SSF102114">
    <property type="entry name" value="Radical SAM enzymes"/>
    <property type="match status" value="1"/>
</dbReference>
<dbReference type="OrthoDB" id="4437053at2"/>
<evidence type="ECO:0000313" key="2">
    <source>
        <dbReference type="Proteomes" id="UP000007517"/>
    </source>
</evidence>
<reference evidence="2" key="2">
    <citation type="submission" date="2012-02" db="EMBL/GenBank/DDBJ databases">
        <title>Complete genome sequence of Blastococcus saxobsidens strain DD2.</title>
        <authorList>
            <person name="Genoscope."/>
        </authorList>
    </citation>
    <scope>NUCLEOTIDE SEQUENCE [LARGE SCALE GENOMIC DNA]</scope>
    <source>
        <strain evidence="2">DD2</strain>
    </source>
</reference>
<dbReference type="Proteomes" id="UP000007517">
    <property type="component" value="Chromosome"/>
</dbReference>
<organism evidence="1 2">
    <name type="scientific">Blastococcus saxobsidens (strain DD2)</name>
    <dbReference type="NCBI Taxonomy" id="1146883"/>
    <lineage>
        <taxon>Bacteria</taxon>
        <taxon>Bacillati</taxon>
        <taxon>Actinomycetota</taxon>
        <taxon>Actinomycetes</taxon>
        <taxon>Geodermatophilales</taxon>
        <taxon>Geodermatophilaceae</taxon>
        <taxon>Blastococcus</taxon>
    </lineage>
</organism>
<evidence type="ECO:0000313" key="1">
    <source>
        <dbReference type="EMBL" id="CCG05579.1"/>
    </source>
</evidence>
<protein>
    <recommendedName>
        <fullName evidence="3">Radical SAM domain-containing protein</fullName>
    </recommendedName>
</protein>
<dbReference type="Gene3D" id="3.20.20.70">
    <property type="entry name" value="Aldolase class I"/>
    <property type="match status" value="1"/>
</dbReference>
<gene>
    <name evidence="1" type="ordered locus">BLASA_4789</name>
</gene>
<dbReference type="KEGG" id="bsd:BLASA_4789"/>
<dbReference type="EMBL" id="FO117623">
    <property type="protein sequence ID" value="CCG05579.1"/>
    <property type="molecule type" value="Genomic_DNA"/>
</dbReference>
<evidence type="ECO:0008006" key="3">
    <source>
        <dbReference type="Google" id="ProtNLM"/>
    </source>
</evidence>